<gene>
    <name evidence="1" type="ORF">HV209_12760</name>
</gene>
<name>A0A0K4BF72_ECOLX</name>
<organism evidence="1 2">
    <name type="scientific">Escherichia coli</name>
    <dbReference type="NCBI Taxonomy" id="562"/>
    <lineage>
        <taxon>Bacteria</taxon>
        <taxon>Pseudomonadati</taxon>
        <taxon>Pseudomonadota</taxon>
        <taxon>Gammaproteobacteria</taxon>
        <taxon>Enterobacterales</taxon>
        <taxon>Enterobacteriaceae</taxon>
        <taxon>Escherichia</taxon>
    </lineage>
</organism>
<protein>
    <submittedName>
        <fullName evidence="1">Uncharacterized protein</fullName>
    </submittedName>
</protein>
<dbReference type="Proteomes" id="UP000622722">
    <property type="component" value="Unassembled WGS sequence"/>
</dbReference>
<dbReference type="EMBL" id="JABXPW010000002">
    <property type="protein sequence ID" value="MBA7719456.1"/>
    <property type="molecule type" value="Genomic_DNA"/>
</dbReference>
<sequence length="70" mass="8343">MPRKTLENLVNVARQTQEIADKRSRFFGYLEQHGLKRNEDSAHLFAMHLRLQHNERDNLVHELMSGLHHK</sequence>
<comment type="caution">
    <text evidence="1">The sequence shown here is derived from an EMBL/GenBank/DDBJ whole genome shotgun (WGS) entry which is preliminary data.</text>
</comment>
<accession>A0A0K4BF72</accession>
<evidence type="ECO:0000313" key="1">
    <source>
        <dbReference type="EMBL" id="MBA7719456.1"/>
    </source>
</evidence>
<reference evidence="1" key="1">
    <citation type="submission" date="2020-06" db="EMBL/GenBank/DDBJ databases">
        <title>REHAB project genomes.</title>
        <authorList>
            <person name="Shaw L.P."/>
        </authorList>
    </citation>
    <scope>NUCLEOTIDE SEQUENCE</scope>
    <source>
        <strain evidence="1">RHBSTW-00474</strain>
    </source>
</reference>
<evidence type="ECO:0000313" key="2">
    <source>
        <dbReference type="Proteomes" id="UP000622722"/>
    </source>
</evidence>
<proteinExistence type="predicted"/>
<dbReference type="AlphaFoldDB" id="A0A0K4BF72"/>
<dbReference type="RefSeq" id="WP_001137529.1">
    <property type="nucleotide sequence ID" value="NZ_AP028094.1"/>
</dbReference>